<proteinExistence type="predicted"/>
<gene>
    <name evidence="1" type="ORF">L5515_017331</name>
</gene>
<dbReference type="AlphaFoldDB" id="A0AAE9FCX4"/>
<evidence type="ECO:0000313" key="2">
    <source>
        <dbReference type="Proteomes" id="UP000829354"/>
    </source>
</evidence>
<protein>
    <submittedName>
        <fullName evidence="1">Uncharacterized protein</fullName>
    </submittedName>
</protein>
<keyword evidence="2" id="KW-1185">Reference proteome</keyword>
<organism evidence="1 2">
    <name type="scientific">Caenorhabditis briggsae</name>
    <dbReference type="NCBI Taxonomy" id="6238"/>
    <lineage>
        <taxon>Eukaryota</taxon>
        <taxon>Metazoa</taxon>
        <taxon>Ecdysozoa</taxon>
        <taxon>Nematoda</taxon>
        <taxon>Chromadorea</taxon>
        <taxon>Rhabditida</taxon>
        <taxon>Rhabditina</taxon>
        <taxon>Rhabditomorpha</taxon>
        <taxon>Rhabditoidea</taxon>
        <taxon>Rhabditidae</taxon>
        <taxon>Peloderinae</taxon>
        <taxon>Caenorhabditis</taxon>
    </lineage>
</organism>
<dbReference type="EMBL" id="CP092625">
    <property type="protein sequence ID" value="UMM40821.1"/>
    <property type="molecule type" value="Genomic_DNA"/>
</dbReference>
<evidence type="ECO:0000313" key="1">
    <source>
        <dbReference type="EMBL" id="UMM40821.1"/>
    </source>
</evidence>
<reference evidence="1 2" key="1">
    <citation type="submission" date="2022-04" db="EMBL/GenBank/DDBJ databases">
        <title>Chromosome-level reference genomes for two strains of Caenorhabditis briggsae: an improved platform for comparative genomics.</title>
        <authorList>
            <person name="Stevens L."/>
            <person name="Andersen E."/>
        </authorList>
    </citation>
    <scope>NUCLEOTIDE SEQUENCE [LARGE SCALE GENOMIC DNA]</scope>
    <source>
        <strain evidence="1">VX34</strain>
        <tissue evidence="1">Whole-organism</tissue>
    </source>
</reference>
<name>A0AAE9FCX4_CAEBR</name>
<sequence>MKLNQCCQLDFTIVFEKFDNSKCGKALRRNGNKAPSPFSTWVLLLQSKCTQEYPKWNELKSTEDEEWTKMWQILRKEQERQWKAGLMKFEKVMLFI</sequence>
<dbReference type="Proteomes" id="UP000829354">
    <property type="component" value="Chromosome X"/>
</dbReference>
<accession>A0AAE9FCX4</accession>